<name>A0A0J0XX01_9TREE</name>
<evidence type="ECO:0000256" key="2">
    <source>
        <dbReference type="SAM" id="MobiDB-lite"/>
    </source>
</evidence>
<sequence length="314" mass="33852">MSSTTTRASSHADADLKHTEHASASHPPPPPPPPLTDDPSDYFDAAADAFLEHHLASAAHLLFRIVYHTAAVALGLRIAKWYFDHTRALADQRFAYLVLSAVGAIPFVLAVPLYGLVTSYAVRRGAALLSRSVVGLKPARPLSSHHTQAFPPSQPTQPSYPSQAASSSQPLPPPRRPRDLTLPLLAAVALLATLLLWQSPPPPALTTPNPLLPPFGLVPARHFDPTTLRYELHADVHATVQLHLADVRRELVAQSQAHAKALAELQAQLKRTQDELEALQNRSVAQSLQHAVDACSVAKIADLAAAAVKWVKLL</sequence>
<dbReference type="AlphaFoldDB" id="A0A0J0XX01"/>
<dbReference type="RefSeq" id="XP_018282072.1">
    <property type="nucleotide sequence ID" value="XM_018425097.1"/>
</dbReference>
<feature type="region of interest" description="Disordered" evidence="2">
    <location>
        <begin position="142"/>
        <end position="177"/>
    </location>
</feature>
<feature type="region of interest" description="Disordered" evidence="2">
    <location>
        <begin position="1"/>
        <end position="38"/>
    </location>
</feature>
<keyword evidence="3" id="KW-1133">Transmembrane helix</keyword>
<protein>
    <submittedName>
        <fullName evidence="4">Uncharacterized protein</fullName>
    </submittedName>
</protein>
<evidence type="ECO:0000313" key="4">
    <source>
        <dbReference type="EMBL" id="KLT45581.1"/>
    </source>
</evidence>
<dbReference type="GeneID" id="28985700"/>
<keyword evidence="3" id="KW-0812">Transmembrane</keyword>
<feature type="transmembrane region" description="Helical" evidence="3">
    <location>
        <begin position="95"/>
        <end position="122"/>
    </location>
</feature>
<keyword evidence="1" id="KW-0175">Coiled coil</keyword>
<proteinExistence type="predicted"/>
<feature type="compositionally biased region" description="Pro residues" evidence="2">
    <location>
        <begin position="26"/>
        <end position="36"/>
    </location>
</feature>
<evidence type="ECO:0000256" key="1">
    <source>
        <dbReference type="SAM" id="Coils"/>
    </source>
</evidence>
<feature type="compositionally biased region" description="Basic and acidic residues" evidence="2">
    <location>
        <begin position="10"/>
        <end position="23"/>
    </location>
</feature>
<feature type="compositionally biased region" description="Low complexity" evidence="2">
    <location>
        <begin position="156"/>
        <end position="169"/>
    </location>
</feature>
<dbReference type="Proteomes" id="UP000053611">
    <property type="component" value="Unassembled WGS sequence"/>
</dbReference>
<organism evidence="4 5">
    <name type="scientific">Cutaneotrichosporon oleaginosum</name>
    <dbReference type="NCBI Taxonomy" id="879819"/>
    <lineage>
        <taxon>Eukaryota</taxon>
        <taxon>Fungi</taxon>
        <taxon>Dikarya</taxon>
        <taxon>Basidiomycota</taxon>
        <taxon>Agaricomycotina</taxon>
        <taxon>Tremellomycetes</taxon>
        <taxon>Trichosporonales</taxon>
        <taxon>Trichosporonaceae</taxon>
        <taxon>Cutaneotrichosporon</taxon>
    </lineage>
</organism>
<feature type="coiled-coil region" evidence="1">
    <location>
        <begin position="248"/>
        <end position="289"/>
    </location>
</feature>
<accession>A0A0J0XX01</accession>
<keyword evidence="5" id="KW-1185">Reference proteome</keyword>
<gene>
    <name evidence="4" type="ORF">CC85DRAFT_299241</name>
</gene>
<evidence type="ECO:0000256" key="3">
    <source>
        <dbReference type="SAM" id="Phobius"/>
    </source>
</evidence>
<reference evidence="4 5" key="1">
    <citation type="submission" date="2015-03" db="EMBL/GenBank/DDBJ databases">
        <title>Genomics and transcriptomics of the oil-accumulating basidiomycete yeast T. oleaginosus allow insights into substrate utilization and the diverse evolutionary trajectories of mating systems in fungi.</title>
        <authorList>
            <consortium name="DOE Joint Genome Institute"/>
            <person name="Kourist R."/>
            <person name="Kracht O."/>
            <person name="Bracharz F."/>
            <person name="Lipzen A."/>
            <person name="Nolan M."/>
            <person name="Ohm R."/>
            <person name="Grigoriev I."/>
            <person name="Sun S."/>
            <person name="Heitman J."/>
            <person name="Bruck T."/>
            <person name="Nowrousian M."/>
        </authorList>
    </citation>
    <scope>NUCLEOTIDE SEQUENCE [LARGE SCALE GENOMIC DNA]</scope>
    <source>
        <strain evidence="4 5">IBC0246</strain>
    </source>
</reference>
<evidence type="ECO:0000313" key="5">
    <source>
        <dbReference type="Proteomes" id="UP000053611"/>
    </source>
</evidence>
<keyword evidence="3" id="KW-0472">Membrane</keyword>
<dbReference type="EMBL" id="KQ087180">
    <property type="protein sequence ID" value="KLT45581.1"/>
    <property type="molecule type" value="Genomic_DNA"/>
</dbReference>